<dbReference type="Pfam" id="PF13412">
    <property type="entry name" value="HTH_24"/>
    <property type="match status" value="1"/>
</dbReference>
<evidence type="ECO:0000313" key="2">
    <source>
        <dbReference type="EMBL" id="QOP42081.1"/>
    </source>
</evidence>
<dbReference type="Proteomes" id="UP000593910">
    <property type="component" value="Chromosome"/>
</dbReference>
<evidence type="ECO:0000313" key="3">
    <source>
        <dbReference type="Proteomes" id="UP000593910"/>
    </source>
</evidence>
<evidence type="ECO:0000259" key="1">
    <source>
        <dbReference type="SMART" id="SM00347"/>
    </source>
</evidence>
<dbReference type="KEGG" id="smax:FJR03_10165"/>
<dbReference type="AlphaFoldDB" id="A0A7M1AX97"/>
<dbReference type="EMBL" id="CP041165">
    <property type="protein sequence ID" value="QOP42081.1"/>
    <property type="molecule type" value="Genomic_DNA"/>
</dbReference>
<gene>
    <name evidence="2" type="ORF">FJR03_10165</name>
</gene>
<dbReference type="SUPFAM" id="SSF46785">
    <property type="entry name" value="Winged helix' DNA-binding domain"/>
    <property type="match status" value="1"/>
</dbReference>
<dbReference type="GO" id="GO:0003700">
    <property type="term" value="F:DNA-binding transcription factor activity"/>
    <property type="evidence" value="ECO:0007669"/>
    <property type="project" value="InterPro"/>
</dbReference>
<dbReference type="InterPro" id="IPR036388">
    <property type="entry name" value="WH-like_DNA-bd_sf"/>
</dbReference>
<accession>A0A7M1AX97</accession>
<reference evidence="2 3" key="1">
    <citation type="submission" date="2019-06" db="EMBL/GenBank/DDBJ databases">
        <title>Sulfurimonas gotlandica sp. nov., a chemoautotrophic and psychrotolerant epsilonproteobacterium isolated from a pelagic redoxcline, and an emended description of the genus Sulfurimonas.</title>
        <authorList>
            <person name="Wang S."/>
            <person name="Jiang L."/>
            <person name="Shao Z."/>
        </authorList>
    </citation>
    <scope>NUCLEOTIDE SEQUENCE [LARGE SCALE GENOMIC DNA]</scope>
    <source>
        <strain evidence="2 3">B2</strain>
    </source>
</reference>
<dbReference type="InterPro" id="IPR000485">
    <property type="entry name" value="AsnC-type_HTH_dom"/>
</dbReference>
<organism evidence="2 3">
    <name type="scientific">Sulfurimonas marina</name>
    <dbReference type="NCBI Taxonomy" id="2590551"/>
    <lineage>
        <taxon>Bacteria</taxon>
        <taxon>Pseudomonadati</taxon>
        <taxon>Campylobacterota</taxon>
        <taxon>Epsilonproteobacteria</taxon>
        <taxon>Campylobacterales</taxon>
        <taxon>Sulfurimonadaceae</taxon>
        <taxon>Sulfurimonas</taxon>
    </lineage>
</organism>
<dbReference type="SMART" id="SM00347">
    <property type="entry name" value="HTH_MARR"/>
    <property type="match status" value="1"/>
</dbReference>
<keyword evidence="3" id="KW-1185">Reference proteome</keyword>
<dbReference type="RefSeq" id="WP_193113402.1">
    <property type="nucleotide sequence ID" value="NZ_CP041165.1"/>
</dbReference>
<feature type="domain" description="HTH marR-type" evidence="1">
    <location>
        <begin position="29"/>
        <end position="127"/>
    </location>
</feature>
<sequence length="145" mass="16594">MSTRFTMSLCFLSLETGKIFNKVIMQRLQEKGFEGLSEALIILFPYIDQAKKISSSELSRQVGYSRQAMHKNIKKLEELGYITLTLENQKEKMIAFTPKSEALMQEANGIIEAIENDLSELIGKEELEAYKNNQAKIYARLHSLL</sequence>
<dbReference type="Gene3D" id="1.10.10.10">
    <property type="entry name" value="Winged helix-like DNA-binding domain superfamily/Winged helix DNA-binding domain"/>
    <property type="match status" value="1"/>
</dbReference>
<dbReference type="InterPro" id="IPR000835">
    <property type="entry name" value="HTH_MarR-typ"/>
</dbReference>
<dbReference type="InterPro" id="IPR036390">
    <property type="entry name" value="WH_DNA-bd_sf"/>
</dbReference>
<protein>
    <submittedName>
        <fullName evidence="2">MarR family transcriptional regulator</fullName>
    </submittedName>
</protein>
<dbReference type="GO" id="GO:0043565">
    <property type="term" value="F:sequence-specific DNA binding"/>
    <property type="evidence" value="ECO:0007669"/>
    <property type="project" value="InterPro"/>
</dbReference>
<proteinExistence type="predicted"/>
<name>A0A7M1AX97_9BACT</name>
<dbReference type="PRINTS" id="PR00033">
    <property type="entry name" value="HTHASNC"/>
</dbReference>